<dbReference type="InterPro" id="IPR035965">
    <property type="entry name" value="PAS-like_dom_sf"/>
</dbReference>
<keyword evidence="6" id="KW-0175">Coiled coil</keyword>
<dbReference type="Gene3D" id="3.30.450.20">
    <property type="entry name" value="PAS domain"/>
    <property type="match status" value="1"/>
</dbReference>
<dbReference type="CDD" id="cd13704">
    <property type="entry name" value="PBP2_HisK"/>
    <property type="match status" value="1"/>
</dbReference>
<dbReference type="Pfam" id="PF25601">
    <property type="entry name" value="AAA_lid_14"/>
    <property type="match status" value="1"/>
</dbReference>
<feature type="transmembrane region" description="Helical" evidence="7">
    <location>
        <begin position="269"/>
        <end position="291"/>
    </location>
</feature>
<dbReference type="InterPro" id="IPR025944">
    <property type="entry name" value="Sigma_54_int_dom_CS"/>
</dbReference>
<evidence type="ECO:0000256" key="5">
    <source>
        <dbReference type="ARBA" id="ARBA00023163"/>
    </source>
</evidence>
<dbReference type="PROSITE" id="PS50045">
    <property type="entry name" value="SIGMA54_INTERACT_4"/>
    <property type="match status" value="1"/>
</dbReference>
<evidence type="ECO:0000259" key="10">
    <source>
        <dbReference type="PROSITE" id="PS50112"/>
    </source>
</evidence>
<evidence type="ECO:0000256" key="3">
    <source>
        <dbReference type="ARBA" id="ARBA00023015"/>
    </source>
</evidence>
<dbReference type="InterPro" id="IPR001638">
    <property type="entry name" value="Solute-binding_3/MltF_N"/>
</dbReference>
<evidence type="ECO:0000259" key="9">
    <source>
        <dbReference type="PROSITE" id="PS50045"/>
    </source>
</evidence>
<dbReference type="InterPro" id="IPR000014">
    <property type="entry name" value="PAS"/>
</dbReference>
<dbReference type="PANTHER" id="PTHR32071">
    <property type="entry name" value="TRANSCRIPTIONAL REGULATORY PROTEIN"/>
    <property type="match status" value="1"/>
</dbReference>
<keyword evidence="4" id="KW-0238">DNA-binding</keyword>
<evidence type="ECO:0000256" key="2">
    <source>
        <dbReference type="ARBA" id="ARBA00022840"/>
    </source>
</evidence>
<dbReference type="InterPro" id="IPR027417">
    <property type="entry name" value="P-loop_NTPase"/>
</dbReference>
<accession>A0ABM7WUH6</accession>
<evidence type="ECO:0000256" key="7">
    <source>
        <dbReference type="SAM" id="Phobius"/>
    </source>
</evidence>
<dbReference type="PROSITE" id="PS00675">
    <property type="entry name" value="SIGMA54_INTERACT_1"/>
    <property type="match status" value="1"/>
</dbReference>
<dbReference type="InterPro" id="IPR002197">
    <property type="entry name" value="HTH_Fis"/>
</dbReference>
<dbReference type="Pfam" id="PF00497">
    <property type="entry name" value="SBP_bac_3"/>
    <property type="match status" value="1"/>
</dbReference>
<feature type="chain" id="PRO_5047237504" description="PAS domain S-box protein" evidence="8">
    <location>
        <begin position="26"/>
        <end position="788"/>
    </location>
</feature>
<sequence length="788" mass="85996">MEATTANLRRAAGLLAGLACTCAYAAGSGGAGAPTGDPRPLVMVGDADYRPLSYLEGETPRGLDVEIGEAVAAALNRPARIELMGWQRAQDKFRAGEADVILGMTVTNDRKVVYDFTDRTLEHEFAFFVRTGDLPASTPADLVGKRVGVTRGGYPRTLLEGAPGVSVVIVDDHRDGLARLARREIDVLAADLWVGAQAVKSDHGAAITVAGPPFARQPYAMAVRKGDAATLADLNRALAQLERDGTLARIRERWRPHEIVFASRREVRWIVAGAAATFLVLVVGGLALWVGSLKRHLARQRRAEGALRESEERLRVAFAMLPDSAVMARPDGTVTAVNEEFTRLMGVSAEEALGRTTTDLGLWQDSRARAALYEQVLAGNPVRNVEAHLRCKDGGEVIGLFCATLITVRGEQYVLSVTRDITDRKRAEAEREEAIGQLEALRARLEEENLYLKEEMDEVQGWAGIVGESDALRYVFLRVRQVAASDTTVLIQGETGVGKELVARAIHDASARSREAFVRVNCAALPANIVESELFGHVAGAFTGATRLRKGRFELAHRGTLFLDEVGELPLELQAKLLRVLQEGEFERVGSSETVRRDVRVIIATNRDLKADVAAGRFREDLYYRLAVFPVTVPPLRDRREDIPLLVRHFVPQLASRAGKEVREVPASVLRALTEYAWPGNVRELRNVLERAVLQCADGILRLPEALEAQPAQATPADLPYAETLRDRERAHIEAVLERTHGRVSGPAGAAAILGINPNTLRSRMKKLGIGLPRRALSAGAARRRVAS</sequence>
<name>A0ABM7WUH6_9BACT</name>
<dbReference type="InterPro" id="IPR000700">
    <property type="entry name" value="PAS-assoc_C"/>
</dbReference>
<keyword evidence="8" id="KW-0732">Signal</keyword>
<dbReference type="InterPro" id="IPR058031">
    <property type="entry name" value="AAA_lid_NorR"/>
</dbReference>
<dbReference type="CDD" id="cd00130">
    <property type="entry name" value="PAS"/>
    <property type="match status" value="1"/>
</dbReference>
<dbReference type="Pfam" id="PF02954">
    <property type="entry name" value="HTH_8"/>
    <property type="match status" value="1"/>
</dbReference>
<dbReference type="PROSITE" id="PS50112">
    <property type="entry name" value="PAS"/>
    <property type="match status" value="1"/>
</dbReference>
<dbReference type="SMART" id="SM00062">
    <property type="entry name" value="PBPb"/>
    <property type="match status" value="1"/>
</dbReference>
<dbReference type="SUPFAM" id="SSF46689">
    <property type="entry name" value="Homeodomain-like"/>
    <property type="match status" value="1"/>
</dbReference>
<dbReference type="PANTHER" id="PTHR32071:SF117">
    <property type="entry name" value="PTS-DEPENDENT DIHYDROXYACETONE KINASE OPERON REGULATORY PROTEIN-RELATED"/>
    <property type="match status" value="1"/>
</dbReference>
<dbReference type="Pfam" id="PF08448">
    <property type="entry name" value="PAS_4"/>
    <property type="match status" value="1"/>
</dbReference>
<gene>
    <name evidence="12" type="ORF">AMOR_21170</name>
</gene>
<evidence type="ECO:0000256" key="4">
    <source>
        <dbReference type="ARBA" id="ARBA00023125"/>
    </source>
</evidence>
<dbReference type="RefSeq" id="WP_248360844.1">
    <property type="nucleotide sequence ID" value="NZ_AP025591.1"/>
</dbReference>
<evidence type="ECO:0000259" key="11">
    <source>
        <dbReference type="PROSITE" id="PS50113"/>
    </source>
</evidence>
<keyword evidence="3" id="KW-0805">Transcription regulation</keyword>
<reference evidence="13" key="1">
    <citation type="journal article" date="2022" name="Int. J. Syst. Evol. Microbiol.">
        <title>Anaeromyxobacter oryzae sp. nov., Anaeromyxobacter diazotrophicus sp. nov. and Anaeromyxobacter paludicola sp. nov., isolated from paddy soils.</title>
        <authorList>
            <person name="Itoh H."/>
            <person name="Xu Z."/>
            <person name="Mise K."/>
            <person name="Masuda Y."/>
            <person name="Ushijima N."/>
            <person name="Hayakawa C."/>
            <person name="Shiratori Y."/>
            <person name="Senoo K."/>
        </authorList>
    </citation>
    <scope>NUCLEOTIDE SEQUENCE [LARGE SCALE GENOMIC DNA]</scope>
    <source>
        <strain evidence="13">Red232</strain>
    </source>
</reference>
<dbReference type="Gene3D" id="3.40.50.300">
    <property type="entry name" value="P-loop containing nucleotide triphosphate hydrolases"/>
    <property type="match status" value="1"/>
</dbReference>
<keyword evidence="7" id="KW-0472">Membrane</keyword>
<feature type="domain" description="PAC" evidence="11">
    <location>
        <begin position="383"/>
        <end position="433"/>
    </location>
</feature>
<evidence type="ECO:0000256" key="8">
    <source>
        <dbReference type="SAM" id="SignalP"/>
    </source>
</evidence>
<keyword evidence="5" id="KW-0804">Transcription</keyword>
<dbReference type="PRINTS" id="PR01590">
    <property type="entry name" value="HTHFIS"/>
</dbReference>
<dbReference type="Gene3D" id="1.10.8.60">
    <property type="match status" value="1"/>
</dbReference>
<organism evidence="12 13">
    <name type="scientific">Anaeromyxobacter oryzae</name>
    <dbReference type="NCBI Taxonomy" id="2918170"/>
    <lineage>
        <taxon>Bacteria</taxon>
        <taxon>Pseudomonadati</taxon>
        <taxon>Myxococcota</taxon>
        <taxon>Myxococcia</taxon>
        <taxon>Myxococcales</taxon>
        <taxon>Cystobacterineae</taxon>
        <taxon>Anaeromyxobacteraceae</taxon>
        <taxon>Anaeromyxobacter</taxon>
    </lineage>
</organism>
<proteinExistence type="predicted"/>
<evidence type="ECO:0000313" key="12">
    <source>
        <dbReference type="EMBL" id="BDG03121.1"/>
    </source>
</evidence>
<evidence type="ECO:0000313" key="13">
    <source>
        <dbReference type="Proteomes" id="UP001162891"/>
    </source>
</evidence>
<evidence type="ECO:0008006" key="14">
    <source>
        <dbReference type="Google" id="ProtNLM"/>
    </source>
</evidence>
<dbReference type="InterPro" id="IPR002078">
    <property type="entry name" value="Sigma_54_int"/>
</dbReference>
<evidence type="ECO:0000256" key="1">
    <source>
        <dbReference type="ARBA" id="ARBA00022741"/>
    </source>
</evidence>
<keyword evidence="2" id="KW-0067">ATP-binding</keyword>
<dbReference type="SUPFAM" id="SSF55785">
    <property type="entry name" value="PYP-like sensor domain (PAS domain)"/>
    <property type="match status" value="1"/>
</dbReference>
<keyword evidence="13" id="KW-1185">Reference proteome</keyword>
<dbReference type="SUPFAM" id="SSF53850">
    <property type="entry name" value="Periplasmic binding protein-like II"/>
    <property type="match status" value="1"/>
</dbReference>
<evidence type="ECO:0000256" key="6">
    <source>
        <dbReference type="SAM" id="Coils"/>
    </source>
</evidence>
<dbReference type="Gene3D" id="1.10.10.60">
    <property type="entry name" value="Homeodomain-like"/>
    <property type="match status" value="1"/>
</dbReference>
<keyword evidence="7" id="KW-1133">Transmembrane helix</keyword>
<dbReference type="CDD" id="cd00009">
    <property type="entry name" value="AAA"/>
    <property type="match status" value="1"/>
</dbReference>
<dbReference type="Gene3D" id="3.40.190.10">
    <property type="entry name" value="Periplasmic binding protein-like II"/>
    <property type="match status" value="2"/>
</dbReference>
<dbReference type="InterPro" id="IPR003593">
    <property type="entry name" value="AAA+_ATPase"/>
</dbReference>
<keyword evidence="7" id="KW-0812">Transmembrane</keyword>
<feature type="signal peptide" evidence="8">
    <location>
        <begin position="1"/>
        <end position="25"/>
    </location>
</feature>
<feature type="coiled-coil region" evidence="6">
    <location>
        <begin position="424"/>
        <end position="458"/>
    </location>
</feature>
<dbReference type="NCBIfam" id="TIGR00229">
    <property type="entry name" value="sensory_box"/>
    <property type="match status" value="1"/>
</dbReference>
<dbReference type="PROSITE" id="PS50113">
    <property type="entry name" value="PAC"/>
    <property type="match status" value="1"/>
</dbReference>
<dbReference type="Pfam" id="PF00158">
    <property type="entry name" value="Sigma54_activat"/>
    <property type="match status" value="1"/>
</dbReference>
<dbReference type="SMART" id="SM00091">
    <property type="entry name" value="PAS"/>
    <property type="match status" value="1"/>
</dbReference>
<dbReference type="InterPro" id="IPR025662">
    <property type="entry name" value="Sigma_54_int_dom_ATP-bd_1"/>
</dbReference>
<keyword evidence="1" id="KW-0547">Nucleotide-binding</keyword>
<dbReference type="InterPro" id="IPR013656">
    <property type="entry name" value="PAS_4"/>
</dbReference>
<dbReference type="InterPro" id="IPR009057">
    <property type="entry name" value="Homeodomain-like_sf"/>
</dbReference>
<dbReference type="EMBL" id="AP025591">
    <property type="protein sequence ID" value="BDG03121.1"/>
    <property type="molecule type" value="Genomic_DNA"/>
</dbReference>
<dbReference type="SUPFAM" id="SSF52540">
    <property type="entry name" value="P-loop containing nucleoside triphosphate hydrolases"/>
    <property type="match status" value="1"/>
</dbReference>
<feature type="domain" description="PAS" evidence="10">
    <location>
        <begin position="310"/>
        <end position="380"/>
    </location>
</feature>
<feature type="domain" description="Sigma-54 factor interaction" evidence="9">
    <location>
        <begin position="465"/>
        <end position="694"/>
    </location>
</feature>
<dbReference type="PROSITE" id="PS00688">
    <property type="entry name" value="SIGMA54_INTERACT_3"/>
    <property type="match status" value="1"/>
</dbReference>
<dbReference type="SMART" id="SM00382">
    <property type="entry name" value="AAA"/>
    <property type="match status" value="1"/>
</dbReference>
<dbReference type="Proteomes" id="UP001162891">
    <property type="component" value="Chromosome"/>
</dbReference>
<protein>
    <recommendedName>
        <fullName evidence="14">PAS domain S-box protein</fullName>
    </recommendedName>
</protein>